<evidence type="ECO:0000313" key="3">
    <source>
        <dbReference type="Proteomes" id="UP000193067"/>
    </source>
</evidence>
<keyword evidence="3" id="KW-1185">Reference proteome</keyword>
<proteinExistence type="predicted"/>
<feature type="compositionally biased region" description="Basic and acidic residues" evidence="1">
    <location>
        <begin position="605"/>
        <end position="615"/>
    </location>
</feature>
<feature type="compositionally biased region" description="Pro residues" evidence="1">
    <location>
        <begin position="207"/>
        <end position="217"/>
    </location>
</feature>
<dbReference type="OrthoDB" id="3366922at2759"/>
<evidence type="ECO:0000256" key="1">
    <source>
        <dbReference type="SAM" id="MobiDB-lite"/>
    </source>
</evidence>
<feature type="compositionally biased region" description="Acidic residues" evidence="1">
    <location>
        <begin position="71"/>
        <end position="87"/>
    </location>
</feature>
<dbReference type="InterPro" id="IPR016024">
    <property type="entry name" value="ARM-type_fold"/>
</dbReference>
<feature type="region of interest" description="Disordered" evidence="1">
    <location>
        <begin position="1048"/>
        <end position="1068"/>
    </location>
</feature>
<feature type="region of interest" description="Disordered" evidence="1">
    <location>
        <begin position="427"/>
        <end position="508"/>
    </location>
</feature>
<sequence>MDADDYFGDDDLVLDDAVLAVLDREESKYKEAQRLTQQQAQPVAERRPADAPPPVEAPPAKKQKVSHEWAGEEESAVIVQPEDDEGLPDISILGGGSYRFPAAQRAAAHALAAQLRPQEDSVVASSRKPPDPVRSTSRAPPAPAPNAPVASTSALPASRITPTSAAARPPQPTVQPAPAPVNKPPSSGKPRRTSTLQSVQAALAGLIPPPSSNPPPNSRYASGAPSRSARNSVPPRTSQAPGVSASQARPPQAPSQATLGTHLSRSASFSSGTVAPANRRTSVPGQPQPAVSQFQHLQPRPPPSLQSTPYPGGQNDNLRLELDSLKAQLDELLKAQADTAKALQEAQDARFAKEGEVSILRKNMEKTAKEHAAEVARMKAAREQAEAVQAQLRKEMAEERERLKTLYLFKQHELETSIRKTPWSVKIKRIDNQGPPSPMASASQRRQLGANNHAGPSTNLLQTPSRPRIDKSPPNSPERRSRRKFVDSPEPPKLGKLPGFRNAFEPSPLKSSLHFSQLSQSTQVKGNGKNGARAEESFDLEDRPAEDLFFNPIPTAGDSHPRSSPLSSPQEEMREEALLMDAGQKHPSGPSSSAEPADSSSPADVEMKDENKADQDPQPLQVPDWIKELHRIVLTHKSRGSTQPTLQLLMNFVMPSSVSTDQAQEYLAKSARLLESLGTATLRVSDTDDVIQSVQHTLSAMGRILCSVGSIVQLTALLNLMNAVALFVPAFVSLALAPDDENDNGETPPEMLMLLCESVRNHLAPKDRDCDDSRTSLASEVLGLLETICWYTPPDLAIRLSVFVRKAGVLSTLINADQPTWLLRRTLRALTLLASYHSLWKHFLSYPLPDSPEAEHPVKDYTRIPHIEQMASFLIDQVKDTPEHRPLREAILNFITTVAVAHPDALSILLQSHLLLPSIVAFLHNLTAPLWEEDRDFVADTELVTWTVQMATRTVLLLHHLMTNADSSRINLRQKLMFPPKRFCNALWHMFTVSLGRISYAFPPGWAGMENAMRLDQICDLAKDVLEVAVDGPELESIWAAFHGDDSMPAAKNQYDEDDGEPPRSNLH</sequence>
<dbReference type="PANTHER" id="PTHR28594:SF1">
    <property type="entry name" value="ATR-INTERACTING PROTEIN"/>
    <property type="match status" value="1"/>
</dbReference>
<reference evidence="2 3" key="1">
    <citation type="journal article" date="2015" name="Biotechnol. Biofuels">
        <title>Enhanced degradation of softwood versus hardwood by the white-rot fungus Pycnoporus coccineus.</title>
        <authorList>
            <person name="Couturier M."/>
            <person name="Navarro D."/>
            <person name="Chevret D."/>
            <person name="Henrissat B."/>
            <person name="Piumi F."/>
            <person name="Ruiz-Duenas F.J."/>
            <person name="Martinez A.T."/>
            <person name="Grigoriev I.V."/>
            <person name="Riley R."/>
            <person name="Lipzen A."/>
            <person name="Berrin J.G."/>
            <person name="Master E.R."/>
            <person name="Rosso M.N."/>
        </authorList>
    </citation>
    <scope>NUCLEOTIDE SEQUENCE [LARGE SCALE GENOMIC DNA]</scope>
    <source>
        <strain evidence="2 3">BRFM310</strain>
    </source>
</reference>
<dbReference type="SUPFAM" id="SSF48371">
    <property type="entry name" value="ARM repeat"/>
    <property type="match status" value="1"/>
</dbReference>
<dbReference type="GO" id="GO:0000077">
    <property type="term" value="P:DNA damage checkpoint signaling"/>
    <property type="evidence" value="ECO:0007669"/>
    <property type="project" value="InterPro"/>
</dbReference>
<gene>
    <name evidence="2" type="ORF">PYCCODRAFT_1438324</name>
</gene>
<dbReference type="Proteomes" id="UP000193067">
    <property type="component" value="Unassembled WGS sequence"/>
</dbReference>
<feature type="compositionally biased region" description="Low complexity" evidence="1">
    <location>
        <begin position="102"/>
        <end position="116"/>
    </location>
</feature>
<protein>
    <submittedName>
        <fullName evidence="2">Uncharacterized protein</fullName>
    </submittedName>
</protein>
<feature type="region of interest" description="Disordered" evidence="1">
    <location>
        <begin position="538"/>
        <end position="622"/>
    </location>
</feature>
<dbReference type="InterPro" id="IPR033349">
    <property type="entry name" value="ATRIP"/>
</dbReference>
<dbReference type="STRING" id="1353009.A0A1Y2IDW6"/>
<dbReference type="EMBL" id="KZ084128">
    <property type="protein sequence ID" value="OSC99338.1"/>
    <property type="molecule type" value="Genomic_DNA"/>
</dbReference>
<name>A0A1Y2IDW6_TRAC3</name>
<dbReference type="AlphaFoldDB" id="A0A1Y2IDW6"/>
<dbReference type="PANTHER" id="PTHR28594">
    <property type="entry name" value="ATR-INTERACTING PROTEIN"/>
    <property type="match status" value="1"/>
</dbReference>
<feature type="compositionally biased region" description="Polar residues" evidence="1">
    <location>
        <begin position="440"/>
        <end position="465"/>
    </location>
</feature>
<evidence type="ECO:0000313" key="2">
    <source>
        <dbReference type="EMBL" id="OSC99338.1"/>
    </source>
</evidence>
<feature type="compositionally biased region" description="Low complexity" evidence="1">
    <location>
        <begin position="587"/>
        <end position="603"/>
    </location>
</feature>
<feature type="region of interest" description="Disordered" evidence="1">
    <location>
        <begin position="29"/>
        <end position="317"/>
    </location>
</feature>
<feature type="compositionally biased region" description="Pro residues" evidence="1">
    <location>
        <begin position="169"/>
        <end position="183"/>
    </location>
</feature>
<dbReference type="GO" id="GO:0006281">
    <property type="term" value="P:DNA repair"/>
    <property type="evidence" value="ECO:0007669"/>
    <property type="project" value="TreeGrafter"/>
</dbReference>
<feature type="compositionally biased region" description="Polar residues" evidence="1">
    <location>
        <begin position="305"/>
        <end position="317"/>
    </location>
</feature>
<feature type="compositionally biased region" description="Polar residues" evidence="1">
    <location>
        <begin position="228"/>
        <end position="296"/>
    </location>
</feature>
<accession>A0A1Y2IDW6</accession>
<organism evidence="2 3">
    <name type="scientific">Trametes coccinea (strain BRFM310)</name>
    <name type="common">Pycnoporus coccineus</name>
    <dbReference type="NCBI Taxonomy" id="1353009"/>
    <lineage>
        <taxon>Eukaryota</taxon>
        <taxon>Fungi</taxon>
        <taxon>Dikarya</taxon>
        <taxon>Basidiomycota</taxon>
        <taxon>Agaricomycotina</taxon>
        <taxon>Agaricomycetes</taxon>
        <taxon>Polyporales</taxon>
        <taxon>Polyporaceae</taxon>
        <taxon>Trametes</taxon>
    </lineage>
</organism>